<name>A0A383RCV9_PAEAL</name>
<evidence type="ECO:0000256" key="1">
    <source>
        <dbReference type="SAM" id="Phobius"/>
    </source>
</evidence>
<dbReference type="AlphaFoldDB" id="A0A383RCV9"/>
<proteinExistence type="predicted"/>
<gene>
    <name evidence="3" type="ORF">PBLR_13349</name>
</gene>
<dbReference type="Proteomes" id="UP000304148">
    <property type="component" value="Chromosome"/>
</dbReference>
<feature type="transmembrane region" description="Helical" evidence="1">
    <location>
        <begin position="209"/>
        <end position="228"/>
    </location>
</feature>
<keyword evidence="1" id="KW-0812">Transmembrane</keyword>
<dbReference type="EMBL" id="LS992241">
    <property type="protein sequence ID" value="SYX84927.1"/>
    <property type="molecule type" value="Genomic_DNA"/>
</dbReference>
<organism evidence="3 4">
    <name type="scientific">Paenibacillus alvei</name>
    <name type="common">Bacillus alvei</name>
    <dbReference type="NCBI Taxonomy" id="44250"/>
    <lineage>
        <taxon>Bacteria</taxon>
        <taxon>Bacillati</taxon>
        <taxon>Bacillota</taxon>
        <taxon>Bacilli</taxon>
        <taxon>Bacillales</taxon>
        <taxon>Paenibacillaceae</taxon>
        <taxon>Paenibacillus</taxon>
    </lineage>
</organism>
<evidence type="ECO:0000313" key="4">
    <source>
        <dbReference type="Proteomes" id="UP000304148"/>
    </source>
</evidence>
<reference evidence="4" key="1">
    <citation type="submission" date="2018-08" db="EMBL/GenBank/DDBJ databases">
        <authorList>
            <person name="Chevrot R."/>
        </authorList>
    </citation>
    <scope>NUCLEOTIDE SEQUENCE [LARGE SCALE GENOMIC DNA]</scope>
</reference>
<dbReference type="RefSeq" id="WP_138186714.1">
    <property type="nucleotide sequence ID" value="NZ_LS992241.1"/>
</dbReference>
<feature type="chain" id="PRO_5016690024" description="Transmembrane protein" evidence="2">
    <location>
        <begin position="24"/>
        <end position="230"/>
    </location>
</feature>
<keyword evidence="1" id="KW-1133">Transmembrane helix</keyword>
<keyword evidence="2" id="KW-0732">Signal</keyword>
<protein>
    <recommendedName>
        <fullName evidence="5">Transmembrane protein</fullName>
    </recommendedName>
</protein>
<accession>A0A383RCV9</accession>
<evidence type="ECO:0000256" key="2">
    <source>
        <dbReference type="SAM" id="SignalP"/>
    </source>
</evidence>
<sequence>MRRICCLGLFLWLALSFVIPVQAADVLHRLTHNDQDTLLIGQVIRNEKAGVAIQVIYIVSGEQTKQDITVTCAQQANVCDAWNVGELALFSLDRTDTTNRNYKMKWGSYPLKIAEGKALLKDAQEEPDIAALQYYVNSGGKSLSFVIDGERVLGRYDNGEIVRISPKLDHAAQKHTEDGIGQLIRPHEYNHQVTQLKDMDHVENRYTRVIWIVAEILGFFIAGALLLGKR</sequence>
<keyword evidence="1" id="KW-0472">Membrane</keyword>
<evidence type="ECO:0008006" key="5">
    <source>
        <dbReference type="Google" id="ProtNLM"/>
    </source>
</evidence>
<feature type="signal peptide" evidence="2">
    <location>
        <begin position="1"/>
        <end position="23"/>
    </location>
</feature>
<evidence type="ECO:0000313" key="3">
    <source>
        <dbReference type="EMBL" id="SYX84927.1"/>
    </source>
</evidence>